<evidence type="ECO:0000256" key="9">
    <source>
        <dbReference type="SAM" id="Phobius"/>
    </source>
</evidence>
<dbReference type="InterPro" id="IPR007272">
    <property type="entry name" value="Sulf_transp_TsuA/YedE"/>
</dbReference>
<keyword evidence="4" id="KW-0997">Cell inner membrane</keyword>
<gene>
    <name evidence="10" type="ORF">ACFOD3_28090</name>
</gene>
<feature type="transmembrane region" description="Helical" evidence="9">
    <location>
        <begin position="37"/>
        <end position="56"/>
    </location>
</feature>
<evidence type="ECO:0000256" key="5">
    <source>
        <dbReference type="ARBA" id="ARBA00022692"/>
    </source>
</evidence>
<evidence type="ECO:0000256" key="3">
    <source>
        <dbReference type="ARBA" id="ARBA00022475"/>
    </source>
</evidence>
<feature type="transmembrane region" description="Helical" evidence="9">
    <location>
        <begin position="76"/>
        <end position="97"/>
    </location>
</feature>
<evidence type="ECO:0000313" key="11">
    <source>
        <dbReference type="Proteomes" id="UP001595420"/>
    </source>
</evidence>
<feature type="transmembrane region" description="Helical" evidence="9">
    <location>
        <begin position="303"/>
        <end position="322"/>
    </location>
</feature>
<sequence length="370" mass="37344">MAGALSADPPRVQVTGLLLGAAGTVLAIAGISGIGDAALLPVLAVAILLGAMFVWLDYGFAGGFRALLVERDGRTLGAAFIVPAVAALVVLPVGMLVEGYGRFAAPIGLPLLVGAAIFGVGMQITNGCGSGTLVAAGQGSRRMWVALPFFCFGGVLGTLMLPAALRLPSLGEIDLPALLGPWGGLIVTEALLGLGALVVLRGARPPRERLFAGAAIGAGAAALFLVSGTPWGITMGLTLWGAQALQALGWDLSGFEFWWSGWTREALDGPLLAMHGSLSDVGLLLGALLAAAGQGRLRHGTPIGWRGATGAALGGLLMGVGARLSFGCNVGAFLGGASSGSLHGFVWLAAAMPGCWIGIRMRPMFGFTAR</sequence>
<evidence type="ECO:0000313" key="10">
    <source>
        <dbReference type="EMBL" id="MFC3003787.1"/>
    </source>
</evidence>
<organism evidence="10 11">
    <name type="scientific">Falsiroseomonas tokyonensis</name>
    <dbReference type="NCBI Taxonomy" id="430521"/>
    <lineage>
        <taxon>Bacteria</taxon>
        <taxon>Pseudomonadati</taxon>
        <taxon>Pseudomonadota</taxon>
        <taxon>Alphaproteobacteria</taxon>
        <taxon>Acetobacterales</taxon>
        <taxon>Roseomonadaceae</taxon>
        <taxon>Falsiroseomonas</taxon>
    </lineage>
</organism>
<reference evidence="11" key="1">
    <citation type="journal article" date="2019" name="Int. J. Syst. Evol. Microbiol.">
        <title>The Global Catalogue of Microorganisms (GCM) 10K type strain sequencing project: providing services to taxonomists for standard genome sequencing and annotation.</title>
        <authorList>
            <consortium name="The Broad Institute Genomics Platform"/>
            <consortium name="The Broad Institute Genome Sequencing Center for Infectious Disease"/>
            <person name="Wu L."/>
            <person name="Ma J."/>
        </authorList>
    </citation>
    <scope>NUCLEOTIDE SEQUENCE [LARGE SCALE GENOMIC DNA]</scope>
    <source>
        <strain evidence="11">CGMCC 1.16855</strain>
    </source>
</reference>
<protein>
    <submittedName>
        <fullName evidence="10">YeeE/YedE thiosulfate transporter family protein</fullName>
    </submittedName>
</protein>
<accession>A0ABV7C1G2</accession>
<keyword evidence="6 9" id="KW-1133">Transmembrane helix</keyword>
<comment type="similarity">
    <text evidence="8">Belongs to the TsuA/YedE (TC 9.B.102) family.</text>
</comment>
<dbReference type="Proteomes" id="UP001595420">
    <property type="component" value="Unassembled WGS sequence"/>
</dbReference>
<feature type="transmembrane region" description="Helical" evidence="9">
    <location>
        <begin position="342"/>
        <end position="359"/>
    </location>
</feature>
<dbReference type="PANTHER" id="PTHR30574">
    <property type="entry name" value="INNER MEMBRANE PROTEIN YEDE"/>
    <property type="match status" value="1"/>
</dbReference>
<proteinExistence type="inferred from homology"/>
<keyword evidence="11" id="KW-1185">Reference proteome</keyword>
<evidence type="ECO:0000256" key="4">
    <source>
        <dbReference type="ARBA" id="ARBA00022519"/>
    </source>
</evidence>
<keyword evidence="2" id="KW-0813">Transport</keyword>
<name>A0ABV7C1G2_9PROT</name>
<feature type="transmembrane region" description="Helical" evidence="9">
    <location>
        <begin position="272"/>
        <end position="291"/>
    </location>
</feature>
<evidence type="ECO:0000256" key="1">
    <source>
        <dbReference type="ARBA" id="ARBA00004429"/>
    </source>
</evidence>
<keyword evidence="5 9" id="KW-0812">Transmembrane</keyword>
<feature type="transmembrane region" description="Helical" evidence="9">
    <location>
        <begin position="210"/>
        <end position="233"/>
    </location>
</feature>
<evidence type="ECO:0000256" key="7">
    <source>
        <dbReference type="ARBA" id="ARBA00023136"/>
    </source>
</evidence>
<evidence type="ECO:0000256" key="8">
    <source>
        <dbReference type="ARBA" id="ARBA00035655"/>
    </source>
</evidence>
<dbReference type="EMBL" id="JBHRSB010000015">
    <property type="protein sequence ID" value="MFC3003787.1"/>
    <property type="molecule type" value="Genomic_DNA"/>
</dbReference>
<feature type="transmembrane region" description="Helical" evidence="9">
    <location>
        <begin position="103"/>
        <end position="122"/>
    </location>
</feature>
<feature type="transmembrane region" description="Helical" evidence="9">
    <location>
        <begin position="143"/>
        <end position="165"/>
    </location>
</feature>
<dbReference type="Pfam" id="PF04143">
    <property type="entry name" value="Sulf_transp"/>
    <property type="match status" value="1"/>
</dbReference>
<dbReference type="PANTHER" id="PTHR30574:SF1">
    <property type="entry name" value="SULPHUR TRANSPORT DOMAIN-CONTAINING PROTEIN"/>
    <property type="match status" value="1"/>
</dbReference>
<evidence type="ECO:0000256" key="6">
    <source>
        <dbReference type="ARBA" id="ARBA00022989"/>
    </source>
</evidence>
<dbReference type="RefSeq" id="WP_216840229.1">
    <property type="nucleotide sequence ID" value="NZ_JAFNJS010000015.1"/>
</dbReference>
<keyword evidence="7 9" id="KW-0472">Membrane</keyword>
<feature type="transmembrane region" description="Helical" evidence="9">
    <location>
        <begin position="177"/>
        <end position="198"/>
    </location>
</feature>
<comment type="subcellular location">
    <subcellularLocation>
        <location evidence="1">Cell inner membrane</location>
        <topology evidence="1">Multi-pass membrane protein</topology>
    </subcellularLocation>
</comment>
<feature type="transmembrane region" description="Helical" evidence="9">
    <location>
        <begin position="12"/>
        <end position="31"/>
    </location>
</feature>
<comment type="caution">
    <text evidence="10">The sequence shown here is derived from an EMBL/GenBank/DDBJ whole genome shotgun (WGS) entry which is preliminary data.</text>
</comment>
<keyword evidence="3" id="KW-1003">Cell membrane</keyword>
<evidence type="ECO:0000256" key="2">
    <source>
        <dbReference type="ARBA" id="ARBA00022448"/>
    </source>
</evidence>